<feature type="domain" description="HpcH/HpaI aldolase/citrate lyase" evidence="6">
    <location>
        <begin position="10"/>
        <end position="94"/>
    </location>
</feature>
<keyword evidence="7" id="KW-0456">Lyase</keyword>
<dbReference type="InterPro" id="IPR040442">
    <property type="entry name" value="Pyrv_kinase-like_dom_sf"/>
</dbReference>
<organism evidence="7 8">
    <name type="scientific">Corynebacterium aquilae DSM 44791</name>
    <dbReference type="NCBI Taxonomy" id="1431546"/>
    <lineage>
        <taxon>Bacteria</taxon>
        <taxon>Bacillati</taxon>
        <taxon>Actinomycetota</taxon>
        <taxon>Actinomycetes</taxon>
        <taxon>Mycobacteriales</taxon>
        <taxon>Corynebacteriaceae</taxon>
        <taxon>Corynebacterium</taxon>
    </lineage>
</organism>
<feature type="domain" description="HpcH/HpaI aldolase/citrate lyase" evidence="6">
    <location>
        <begin position="105"/>
        <end position="219"/>
    </location>
</feature>
<dbReference type="InterPro" id="IPR015813">
    <property type="entry name" value="Pyrv/PenolPyrv_kinase-like_dom"/>
</dbReference>
<evidence type="ECO:0000256" key="2">
    <source>
        <dbReference type="ARBA" id="ARBA00022723"/>
    </source>
</evidence>
<dbReference type="GO" id="GO:0000287">
    <property type="term" value="F:magnesium ion binding"/>
    <property type="evidence" value="ECO:0007669"/>
    <property type="project" value="TreeGrafter"/>
</dbReference>
<keyword evidence="8" id="KW-1185">Reference proteome</keyword>
<evidence type="ECO:0000259" key="6">
    <source>
        <dbReference type="Pfam" id="PF03328"/>
    </source>
</evidence>
<evidence type="ECO:0000256" key="5">
    <source>
        <dbReference type="PIRSR" id="PIRSR015582-2"/>
    </source>
</evidence>
<dbReference type="Gene3D" id="3.20.20.60">
    <property type="entry name" value="Phosphoenolpyruvate-binding domains"/>
    <property type="match status" value="1"/>
</dbReference>
<dbReference type="AlphaFoldDB" id="A0A1L7CER3"/>
<feature type="binding site" evidence="5">
    <location>
        <position position="111"/>
    </location>
    <ligand>
        <name>Mg(2+)</name>
        <dbReference type="ChEBI" id="CHEBI:18420"/>
    </ligand>
</feature>
<dbReference type="EMBL" id="CP009245">
    <property type="protein sequence ID" value="APT84336.1"/>
    <property type="molecule type" value="Genomic_DNA"/>
</dbReference>
<dbReference type="InterPro" id="IPR011206">
    <property type="entry name" value="Citrate_lyase_beta/mcl1/mcl2"/>
</dbReference>
<sequence>MPRLNPGPAVLFVPSNRPERFAKGAAAADTVILDLEDGAGNCDRNEARSNIANSGLDPQHTIVRVCGPDDEGFADDVAAIKNTNFHTIMVPKVQAELPDILDGFDIIAMIETPTAVINLPHIAADPRVVGLFWGAEDLTQFLGGTHSRIQPDEGGPTGRPGPYRTTMSVTRSLMHLHAAANGKYVLDAVHADFKDDAGQYEEAADAARSGFAGTCCIHPAQVPVIRRAYTPDEHQLQWARRVVEEAQAHPGAFKLDGEMIDAPLINQAHRVVSRADNINPA</sequence>
<keyword evidence="3 5" id="KW-0460">Magnesium</keyword>
<dbReference type="RefSeq" id="WP_075725338.1">
    <property type="nucleotide sequence ID" value="NZ_CP009245.1"/>
</dbReference>
<dbReference type="GO" id="GO:0016829">
    <property type="term" value="F:lyase activity"/>
    <property type="evidence" value="ECO:0007669"/>
    <property type="project" value="UniProtKB-KW"/>
</dbReference>
<evidence type="ECO:0000256" key="1">
    <source>
        <dbReference type="ARBA" id="ARBA00001946"/>
    </source>
</evidence>
<gene>
    <name evidence="7" type="ORF">CAQU_03810</name>
</gene>
<name>A0A1L7CER3_9CORY</name>
<dbReference type="PANTHER" id="PTHR32308:SF10">
    <property type="entry name" value="CITRATE LYASE SUBUNIT BETA"/>
    <property type="match status" value="1"/>
</dbReference>
<dbReference type="Proteomes" id="UP000185478">
    <property type="component" value="Chromosome"/>
</dbReference>
<keyword evidence="2 5" id="KW-0479">Metal-binding</keyword>
<reference evidence="7 8" key="1">
    <citation type="submission" date="2014-08" db="EMBL/GenBank/DDBJ databases">
        <title>Complete genome sequence of Corynebacterium aquilae S-613T(T) (=DSM 44791(T)), isolated from the choana of a healthy golden eagle.</title>
        <authorList>
            <person name="Ruckert C."/>
            <person name="Albersmeier A."/>
            <person name="Winkler A."/>
            <person name="Kalinowski J."/>
        </authorList>
    </citation>
    <scope>NUCLEOTIDE SEQUENCE [LARGE SCALE GENOMIC DNA]</scope>
    <source>
        <strain evidence="7 8">S-613</strain>
    </source>
</reference>
<evidence type="ECO:0000313" key="7">
    <source>
        <dbReference type="EMBL" id="APT84336.1"/>
    </source>
</evidence>
<evidence type="ECO:0000256" key="4">
    <source>
        <dbReference type="PIRSR" id="PIRSR015582-1"/>
    </source>
</evidence>
<dbReference type="KEGG" id="caqu:CAQU_03810"/>
<evidence type="ECO:0000256" key="3">
    <source>
        <dbReference type="ARBA" id="ARBA00022842"/>
    </source>
</evidence>
<feature type="binding site" evidence="5">
    <location>
        <position position="137"/>
    </location>
    <ligand>
        <name>Mg(2+)</name>
        <dbReference type="ChEBI" id="CHEBI:18420"/>
    </ligand>
</feature>
<dbReference type="InterPro" id="IPR005000">
    <property type="entry name" value="Aldolase/citrate-lyase_domain"/>
</dbReference>
<evidence type="ECO:0000313" key="8">
    <source>
        <dbReference type="Proteomes" id="UP000185478"/>
    </source>
</evidence>
<dbReference type="STRING" id="1431546.CAQU_03810"/>
<dbReference type="GO" id="GO:0006107">
    <property type="term" value="P:oxaloacetate metabolic process"/>
    <property type="evidence" value="ECO:0007669"/>
    <property type="project" value="TreeGrafter"/>
</dbReference>
<feature type="binding site" evidence="4">
    <location>
        <position position="64"/>
    </location>
    <ligand>
        <name>substrate</name>
    </ligand>
</feature>
<dbReference type="PIRSF" id="PIRSF015582">
    <property type="entry name" value="Cit_lyase_B"/>
    <property type="match status" value="1"/>
</dbReference>
<proteinExistence type="predicted"/>
<protein>
    <submittedName>
        <fullName evidence="7">Citrate lyase subunit beta</fullName>
    </submittedName>
</protein>
<feature type="binding site" evidence="4">
    <location>
        <position position="111"/>
    </location>
    <ligand>
        <name>substrate</name>
    </ligand>
</feature>
<dbReference type="Pfam" id="PF03328">
    <property type="entry name" value="HpcH_HpaI"/>
    <property type="match status" value="2"/>
</dbReference>
<accession>A0A1L7CER3</accession>
<dbReference type="SUPFAM" id="SSF51621">
    <property type="entry name" value="Phosphoenolpyruvate/pyruvate domain"/>
    <property type="match status" value="1"/>
</dbReference>
<dbReference type="OrthoDB" id="5172636at2"/>
<comment type="cofactor">
    <cofactor evidence="1">
        <name>Mg(2+)</name>
        <dbReference type="ChEBI" id="CHEBI:18420"/>
    </cofactor>
</comment>
<dbReference type="PANTHER" id="PTHR32308">
    <property type="entry name" value="LYASE BETA SUBUNIT, PUTATIVE (AFU_ORTHOLOGUE AFUA_4G13030)-RELATED"/>
    <property type="match status" value="1"/>
</dbReference>